<name>A0A1M7UC37_9BRAD</name>
<protein>
    <submittedName>
        <fullName evidence="1">Uncharacterized protein</fullName>
    </submittedName>
</protein>
<accession>A0A1M7UC37</accession>
<dbReference type="AlphaFoldDB" id="A0A1M7UC37"/>
<evidence type="ECO:0000313" key="1">
    <source>
        <dbReference type="EMBL" id="SHN80505.1"/>
    </source>
</evidence>
<evidence type="ECO:0000313" key="2">
    <source>
        <dbReference type="Proteomes" id="UP000184096"/>
    </source>
</evidence>
<sequence length="71" mass="8294">MTDQSEFNSRAALCRLLAQREPANRAFWMAEAENWSRLSKEKRDGEDSVKMDSGILMRRRAQSTKFLMILI</sequence>
<proteinExistence type="predicted"/>
<dbReference type="EMBL" id="LT670849">
    <property type="protein sequence ID" value="SHN80505.1"/>
    <property type="molecule type" value="Genomic_DNA"/>
</dbReference>
<keyword evidence="2" id="KW-1185">Reference proteome</keyword>
<organism evidence="1 2">
    <name type="scientific">Bradyrhizobium erythrophlei</name>
    <dbReference type="NCBI Taxonomy" id="1437360"/>
    <lineage>
        <taxon>Bacteria</taxon>
        <taxon>Pseudomonadati</taxon>
        <taxon>Pseudomonadota</taxon>
        <taxon>Alphaproteobacteria</taxon>
        <taxon>Hyphomicrobiales</taxon>
        <taxon>Nitrobacteraceae</taxon>
        <taxon>Bradyrhizobium</taxon>
    </lineage>
</organism>
<dbReference type="Proteomes" id="UP000184096">
    <property type="component" value="Chromosome I"/>
</dbReference>
<gene>
    <name evidence="1" type="ORF">SAMN05444170_4379</name>
</gene>
<reference evidence="2" key="1">
    <citation type="submission" date="2016-11" db="EMBL/GenBank/DDBJ databases">
        <authorList>
            <person name="Varghese N."/>
            <person name="Submissions S."/>
        </authorList>
    </citation>
    <scope>NUCLEOTIDE SEQUENCE [LARGE SCALE GENOMIC DNA]</scope>
    <source>
        <strain evidence="2">GAS401</strain>
    </source>
</reference>